<keyword evidence="3" id="KW-1185">Reference proteome</keyword>
<dbReference type="STRING" id="326427.Cagg_3682"/>
<sequence length="108" mass="12106">MAAKAQTGTPRPRHIPQRTCIVCRHSDAKRALIRLVRDAQGRVTIDPTGKRSGRGAYLCHNPECWTQALRRHAIERALKISMLHLDDRAAIEQMARQLLQATTSAVSE</sequence>
<dbReference type="RefSeq" id="WP_015942363.1">
    <property type="nucleotide sequence ID" value="NC_011831.1"/>
</dbReference>
<dbReference type="NCBIfam" id="NF047356">
    <property type="entry name" value="RNA_bind_RnpM"/>
    <property type="match status" value="1"/>
</dbReference>
<dbReference type="HOGENOM" id="CLU_147970_1_1_0"/>
<dbReference type="PANTHER" id="PTHR34215:SF1">
    <property type="entry name" value="YLXR DOMAIN-CONTAINING PROTEIN"/>
    <property type="match status" value="1"/>
</dbReference>
<protein>
    <recommendedName>
        <fullName evidence="1">YlxR domain-containing protein</fullName>
    </recommendedName>
</protein>
<dbReference type="SUPFAM" id="SSF64376">
    <property type="entry name" value="YlxR-like"/>
    <property type="match status" value="1"/>
</dbReference>
<evidence type="ECO:0000259" key="1">
    <source>
        <dbReference type="Pfam" id="PF04296"/>
    </source>
</evidence>
<dbReference type="Pfam" id="PF04296">
    <property type="entry name" value="YlxR"/>
    <property type="match status" value="1"/>
</dbReference>
<gene>
    <name evidence="2" type="ordered locus">Cagg_3682</name>
</gene>
<dbReference type="InterPro" id="IPR035931">
    <property type="entry name" value="YlxR-like_sf"/>
</dbReference>
<dbReference type="OrthoDB" id="9813251at2"/>
<dbReference type="EMBL" id="CP001337">
    <property type="protein sequence ID" value="ACL26518.1"/>
    <property type="molecule type" value="Genomic_DNA"/>
</dbReference>
<dbReference type="eggNOG" id="COG2740">
    <property type="taxonomic scope" value="Bacteria"/>
</dbReference>
<dbReference type="Gene3D" id="3.30.1230.10">
    <property type="entry name" value="YlxR-like"/>
    <property type="match status" value="1"/>
</dbReference>
<proteinExistence type="predicted"/>
<dbReference type="InterPro" id="IPR037465">
    <property type="entry name" value="YlxR"/>
</dbReference>
<dbReference type="KEGG" id="cag:Cagg_3682"/>
<name>B8GAE3_CHLAD</name>
<accession>B8GAE3</accession>
<evidence type="ECO:0000313" key="3">
    <source>
        <dbReference type="Proteomes" id="UP000002508"/>
    </source>
</evidence>
<dbReference type="PANTHER" id="PTHR34215">
    <property type="entry name" value="BLL0784 PROTEIN"/>
    <property type="match status" value="1"/>
</dbReference>
<organism evidence="2 3">
    <name type="scientific">Chloroflexus aggregans (strain MD-66 / DSM 9485)</name>
    <dbReference type="NCBI Taxonomy" id="326427"/>
    <lineage>
        <taxon>Bacteria</taxon>
        <taxon>Bacillati</taxon>
        <taxon>Chloroflexota</taxon>
        <taxon>Chloroflexia</taxon>
        <taxon>Chloroflexales</taxon>
        <taxon>Chloroflexineae</taxon>
        <taxon>Chloroflexaceae</taxon>
        <taxon>Chloroflexus</taxon>
    </lineage>
</organism>
<reference evidence="2" key="1">
    <citation type="submission" date="2008-12" db="EMBL/GenBank/DDBJ databases">
        <title>Complete sequence of Chloroflexus aggregans DSM 9485.</title>
        <authorList>
            <consortium name="US DOE Joint Genome Institute"/>
            <person name="Lucas S."/>
            <person name="Copeland A."/>
            <person name="Lapidus A."/>
            <person name="Glavina del Rio T."/>
            <person name="Dalin E."/>
            <person name="Tice H."/>
            <person name="Pitluck S."/>
            <person name="Foster B."/>
            <person name="Larimer F."/>
            <person name="Land M."/>
            <person name="Hauser L."/>
            <person name="Kyrpides N."/>
            <person name="Mikhailova N."/>
            <person name="Bryant D."/>
            <person name="Richardson P."/>
        </authorList>
    </citation>
    <scope>NUCLEOTIDE SEQUENCE</scope>
    <source>
        <strain evidence="2">DSM 9485</strain>
    </source>
</reference>
<dbReference type="Proteomes" id="UP000002508">
    <property type="component" value="Chromosome"/>
</dbReference>
<dbReference type="InterPro" id="IPR007393">
    <property type="entry name" value="YlxR_dom"/>
</dbReference>
<dbReference type="AlphaFoldDB" id="B8GAE3"/>
<evidence type="ECO:0000313" key="2">
    <source>
        <dbReference type="EMBL" id="ACL26518.1"/>
    </source>
</evidence>
<feature type="domain" description="YlxR" evidence="1">
    <location>
        <begin position="18"/>
        <end position="82"/>
    </location>
</feature>